<dbReference type="PANTHER" id="PTHR24223">
    <property type="entry name" value="ATP-BINDING CASSETTE SUB-FAMILY C"/>
    <property type="match status" value="1"/>
</dbReference>
<dbReference type="PANTHER" id="PTHR24223:SF456">
    <property type="entry name" value="MULTIDRUG RESISTANCE-ASSOCIATED PROTEIN LETHAL(2)03659"/>
    <property type="match status" value="1"/>
</dbReference>
<dbReference type="InterPro" id="IPR003439">
    <property type="entry name" value="ABC_transporter-like_ATP-bd"/>
</dbReference>
<gene>
    <name evidence="13" type="ORF">RCO7_05470</name>
</gene>
<feature type="transmembrane region" description="Helical" evidence="10">
    <location>
        <begin position="6"/>
        <end position="28"/>
    </location>
</feature>
<dbReference type="PROSITE" id="PS50893">
    <property type="entry name" value="ABC_TRANSPORTER_2"/>
    <property type="match status" value="2"/>
</dbReference>
<feature type="compositionally biased region" description="Low complexity" evidence="9">
    <location>
        <begin position="1317"/>
        <end position="1330"/>
    </location>
</feature>
<keyword evidence="8 10" id="KW-0472">Membrane</keyword>
<organism evidence="13 14">
    <name type="scientific">Rhynchosporium graminicola</name>
    <dbReference type="NCBI Taxonomy" id="2792576"/>
    <lineage>
        <taxon>Eukaryota</taxon>
        <taxon>Fungi</taxon>
        <taxon>Dikarya</taxon>
        <taxon>Ascomycota</taxon>
        <taxon>Pezizomycotina</taxon>
        <taxon>Leotiomycetes</taxon>
        <taxon>Helotiales</taxon>
        <taxon>Ploettnerulaceae</taxon>
        <taxon>Rhynchosporium</taxon>
    </lineage>
</organism>
<evidence type="ECO:0000256" key="7">
    <source>
        <dbReference type="ARBA" id="ARBA00022989"/>
    </source>
</evidence>
<dbReference type="GO" id="GO:0005524">
    <property type="term" value="F:ATP binding"/>
    <property type="evidence" value="ECO:0007669"/>
    <property type="project" value="UniProtKB-KW"/>
</dbReference>
<dbReference type="PROSITE" id="PS50929">
    <property type="entry name" value="ABC_TM1F"/>
    <property type="match status" value="2"/>
</dbReference>
<evidence type="ECO:0000313" key="13">
    <source>
        <dbReference type="EMBL" id="CZT01991.1"/>
    </source>
</evidence>
<name>A0A1E1KV56_9HELO</name>
<evidence type="ECO:0000259" key="11">
    <source>
        <dbReference type="PROSITE" id="PS50893"/>
    </source>
</evidence>
<dbReference type="InParanoid" id="A0A1E1KV56"/>
<dbReference type="SUPFAM" id="SSF90123">
    <property type="entry name" value="ABC transporter transmembrane region"/>
    <property type="match status" value="2"/>
</dbReference>
<feature type="transmembrane region" description="Helical" evidence="10">
    <location>
        <begin position="138"/>
        <end position="157"/>
    </location>
</feature>
<dbReference type="EMBL" id="FJUW01000023">
    <property type="protein sequence ID" value="CZT01991.1"/>
    <property type="molecule type" value="Genomic_DNA"/>
</dbReference>
<dbReference type="InterPro" id="IPR011527">
    <property type="entry name" value="ABC1_TM_dom"/>
</dbReference>
<dbReference type="SMART" id="SM00382">
    <property type="entry name" value="AAA"/>
    <property type="match status" value="2"/>
</dbReference>
<dbReference type="SUPFAM" id="SSF52540">
    <property type="entry name" value="P-loop containing nucleoside triphosphate hydrolases"/>
    <property type="match status" value="2"/>
</dbReference>
<dbReference type="GO" id="GO:0016887">
    <property type="term" value="F:ATP hydrolysis activity"/>
    <property type="evidence" value="ECO:0007669"/>
    <property type="project" value="InterPro"/>
</dbReference>
<feature type="compositionally biased region" description="Basic and acidic residues" evidence="9">
    <location>
        <begin position="341"/>
        <end position="356"/>
    </location>
</feature>
<evidence type="ECO:0000256" key="1">
    <source>
        <dbReference type="ARBA" id="ARBA00004141"/>
    </source>
</evidence>
<feature type="domain" description="ABC transporter" evidence="11">
    <location>
        <begin position="1162"/>
        <end position="1448"/>
    </location>
</feature>
<accession>A0A1E1KV56</accession>
<keyword evidence="3" id="KW-0813">Transport</keyword>
<dbReference type="GO" id="GO:0016020">
    <property type="term" value="C:membrane"/>
    <property type="evidence" value="ECO:0007669"/>
    <property type="project" value="UniProtKB-SubCell"/>
</dbReference>
<feature type="domain" description="ABC transporter" evidence="11">
    <location>
        <begin position="525"/>
        <end position="748"/>
    </location>
</feature>
<dbReference type="CDD" id="cd18596">
    <property type="entry name" value="ABC_6TM_VMR1_D1_like"/>
    <property type="match status" value="1"/>
</dbReference>
<reference evidence="14" key="1">
    <citation type="submission" date="2016-03" db="EMBL/GenBank/DDBJ databases">
        <authorList>
            <person name="Ploux O."/>
        </authorList>
    </citation>
    <scope>NUCLEOTIDE SEQUENCE [LARGE SCALE GENOMIC DNA]</scope>
    <source>
        <strain evidence="14">UK7</strain>
    </source>
</reference>
<dbReference type="InterPro" id="IPR027417">
    <property type="entry name" value="P-loop_NTPase"/>
</dbReference>
<evidence type="ECO:0000256" key="8">
    <source>
        <dbReference type="ARBA" id="ARBA00023136"/>
    </source>
</evidence>
<keyword evidence="7 10" id="KW-1133">Transmembrane helix</keyword>
<evidence type="ECO:0000313" key="14">
    <source>
        <dbReference type="Proteomes" id="UP000178129"/>
    </source>
</evidence>
<evidence type="ECO:0000256" key="3">
    <source>
        <dbReference type="ARBA" id="ARBA00022448"/>
    </source>
</evidence>
<evidence type="ECO:0000256" key="6">
    <source>
        <dbReference type="ARBA" id="ARBA00022840"/>
    </source>
</evidence>
<dbReference type="InterPro" id="IPR017871">
    <property type="entry name" value="ABC_transporter-like_CS"/>
</dbReference>
<dbReference type="STRING" id="914237.A0A1E1KV56"/>
<evidence type="ECO:0000256" key="4">
    <source>
        <dbReference type="ARBA" id="ARBA00022692"/>
    </source>
</evidence>
<evidence type="ECO:0000256" key="9">
    <source>
        <dbReference type="SAM" id="MobiDB-lite"/>
    </source>
</evidence>
<dbReference type="Gene3D" id="1.20.1560.10">
    <property type="entry name" value="ABC transporter type 1, transmembrane domain"/>
    <property type="match status" value="2"/>
</dbReference>
<keyword evidence="6" id="KW-0067">ATP-binding</keyword>
<proteinExistence type="inferred from homology"/>
<dbReference type="InterPro" id="IPR036640">
    <property type="entry name" value="ABC1_TM_sf"/>
</dbReference>
<keyword evidence="5" id="KW-0547">Nucleotide-binding</keyword>
<comment type="caution">
    <text evidence="13">The sequence shown here is derived from an EMBL/GenBank/DDBJ whole genome shotgun (WGS) entry which is preliminary data.</text>
</comment>
<feature type="domain" description="ABC transmembrane type-1" evidence="12">
    <location>
        <begin position="365"/>
        <end position="472"/>
    </location>
</feature>
<comment type="subcellular location">
    <subcellularLocation>
        <location evidence="1">Membrane</location>
        <topology evidence="1">Multi-pass membrane protein</topology>
    </subcellularLocation>
</comment>
<feature type="region of interest" description="Disordered" evidence="9">
    <location>
        <begin position="1308"/>
        <end position="1330"/>
    </location>
</feature>
<dbReference type="PROSITE" id="PS00211">
    <property type="entry name" value="ABC_TRANSPORTER_1"/>
    <property type="match status" value="1"/>
</dbReference>
<dbReference type="Proteomes" id="UP000178129">
    <property type="component" value="Unassembled WGS sequence"/>
</dbReference>
<evidence type="ECO:0000256" key="2">
    <source>
        <dbReference type="ARBA" id="ARBA00009726"/>
    </source>
</evidence>
<protein>
    <submittedName>
        <fullName evidence="13">Related to multidrug transporter (Yeast bile transporter)</fullName>
    </submittedName>
</protein>
<dbReference type="CDD" id="cd03244">
    <property type="entry name" value="ABCC_MRP_domain2"/>
    <property type="match status" value="1"/>
</dbReference>
<dbReference type="GO" id="GO:0140359">
    <property type="term" value="F:ABC-type transporter activity"/>
    <property type="evidence" value="ECO:0007669"/>
    <property type="project" value="InterPro"/>
</dbReference>
<dbReference type="CDD" id="cd18604">
    <property type="entry name" value="ABC_6TM_VMR1_D2_like"/>
    <property type="match status" value="1"/>
</dbReference>
<evidence type="ECO:0000259" key="12">
    <source>
        <dbReference type="PROSITE" id="PS50929"/>
    </source>
</evidence>
<feature type="domain" description="ABC transmembrane type-1" evidence="12">
    <location>
        <begin position="802"/>
        <end position="1126"/>
    </location>
</feature>
<feature type="transmembrane region" description="Helical" evidence="10">
    <location>
        <begin position="973"/>
        <end position="1001"/>
    </location>
</feature>
<evidence type="ECO:0000256" key="10">
    <source>
        <dbReference type="SAM" id="Phobius"/>
    </source>
</evidence>
<feature type="transmembrane region" description="Helical" evidence="10">
    <location>
        <begin position="106"/>
        <end position="126"/>
    </location>
</feature>
<dbReference type="InterPro" id="IPR050173">
    <property type="entry name" value="ABC_transporter_C-like"/>
</dbReference>
<feature type="transmembrane region" description="Helical" evidence="10">
    <location>
        <begin position="399"/>
        <end position="423"/>
    </location>
</feature>
<feature type="transmembrane region" description="Helical" evidence="10">
    <location>
        <begin position="883"/>
        <end position="909"/>
    </location>
</feature>
<sequence>MSLELLNIQCVLAIAVLLQSIPSIWSLLSREWRRPKSLRFGGALYEDEDGVATPESTKRFSNKTQTILLYLAVIIGFGVSIADFACLFAISGLSSHSHSNHYDNNLLGILLLVPVWVNIFAGLALVTLIDHSDIVTKTLTSFQLGLSLVLIATIFSVKRRPDVYRDGRLVDRQWNVSLWAKYSFYWGESSLAATSRSDFHNSDMPVMDHFIRSEKATAKFRNIAIKEDSLPLWVQIAWAFSWELALQWIATLFSNFFDVAPAFATLQLLKYLETREEGSPSQSGAWMYVTGIVGYFQVRDYSEYNCCHIDIYIPIRSILTGLVYAKMMKVEDSSKPPNKRFSKDEDKTVDDTKSSDDGQSADQQDILNMFTVDCSQVAFFGWSNTQYVNLAGKAIVTTAFLWLLIGWQSLCAGLLGIVCLFPINRALASKYGKKQKALMAIRDTRTTVTTEALRGIRQIKFSAIETQLYGIYMSIASNFTPVVLTSLSLTTYSWIHRRLQSSVAFTSISLFIKPANTFPGDFVSFHNASVSFPRTSTDSDDTKFVLRELNIEFPNNELSVISGPTGSGKSLLLAAILGEVCLESGYIRVPKFTGERFDSKVTTSDWIIPSAISFVFQTPWIENATIKDNILFGLPFDSIRYEKVIDACALTQDLDIFEDAFYSRAVIIIMDDVFSALDAHVGEHVYRHAVMGELTLGRTRILATHHISLCLPRAKYAVRLSAQGVLEHAGSVEKLRQNGELDEILEGNNTTKSADIAEDEVLRLVKANGSTAMSSQDAAVAAKAPPRNGYVSASGGWPLWTILVTLLLVTQGFTVGRSYWMRIWANEYTRSENLSNFSAKLLISYHYDLQRHLASWPLDTVSHVNFSVSTSQLVPIDIHNRNLWFYLGIYCLISTISVMLAVGSVYTVYAGSIRASRKIFRDVFDSVLRARLRWLDKVPMGRVLNRFTGDFINLDSSLAGNFSRFAGAITQTIGIMVAAIYVSPFILICAVVLLLGCMYFGKAFLAAARTLKRLESTNKSPVISHFAASLNGLSTIRAFAKTSDFKNRMFTLIDCYAACTWHTSLFQNWLRIRIAATTSLFAGTVATFVIKKRGIDASLAGFALSFALNFGSKVKEVINVSTLLELDMNATERVFEYRDLKIVDQGGDEVRATWPEVGKVEVMGLELGYAEDLPAILKGLTFTAEGNLRIGVIGRTGAGKDHITVQTRPRNHFTLLQYAVLTISGKSTLSLALFRFLAARKGSMKIDGVDISTIKLYDLRKRLAIIPQDPVLFSGTIRSNFDPFSKFSDYQLREALMRVHLLPTATHTPNPQLQNVSSSSSSTAINTSSTTENKTRFLSLSSPIASSGSNLSHGQRQLLCLARAILSQPKVLILNEVTSAVDMATDLLIQRSIREEFANTTLLVIAHRLSTVADFDKILVMSEGREKEFGTPRELLEKEGEEAIFRGMVAMSGEKEELEKMILGRLR</sequence>
<feature type="region of interest" description="Disordered" evidence="9">
    <location>
        <begin position="333"/>
        <end position="360"/>
    </location>
</feature>
<comment type="similarity">
    <text evidence="2">Belongs to the ABC transporter superfamily. ABCC family. Conjugate transporter (TC 3.A.1.208) subfamily.</text>
</comment>
<dbReference type="Pfam" id="PF00664">
    <property type="entry name" value="ABC_membrane"/>
    <property type="match status" value="2"/>
</dbReference>
<keyword evidence="4 10" id="KW-0812">Transmembrane</keyword>
<dbReference type="Gene3D" id="3.40.50.300">
    <property type="entry name" value="P-loop containing nucleotide triphosphate hydrolases"/>
    <property type="match status" value="3"/>
</dbReference>
<dbReference type="Pfam" id="PF00005">
    <property type="entry name" value="ABC_tran"/>
    <property type="match status" value="2"/>
</dbReference>
<dbReference type="InterPro" id="IPR003593">
    <property type="entry name" value="AAA+_ATPase"/>
</dbReference>
<evidence type="ECO:0000256" key="5">
    <source>
        <dbReference type="ARBA" id="ARBA00022741"/>
    </source>
</evidence>
<feature type="transmembrane region" description="Helical" evidence="10">
    <location>
        <begin position="67"/>
        <end position="94"/>
    </location>
</feature>
<keyword evidence="14" id="KW-1185">Reference proteome</keyword>